<dbReference type="AlphaFoldDB" id="A0A558CPH2"/>
<proteinExistence type="predicted"/>
<feature type="domain" description="Nitrite/sulphite reductase 4Fe-4S" evidence="7">
    <location>
        <begin position="121"/>
        <end position="269"/>
    </location>
</feature>
<evidence type="ECO:0000313" key="10">
    <source>
        <dbReference type="Proteomes" id="UP000317355"/>
    </source>
</evidence>
<dbReference type="InterPro" id="IPR006066">
    <property type="entry name" value="NO2/SO3_Rdtase_FeS/sirohaem_BS"/>
</dbReference>
<dbReference type="InterPro" id="IPR006067">
    <property type="entry name" value="NO2/SO3_Rdtase_4Fe4S_dom"/>
</dbReference>
<dbReference type="GO" id="GO:0016491">
    <property type="term" value="F:oxidoreductase activity"/>
    <property type="evidence" value="ECO:0007669"/>
    <property type="project" value="UniProtKB-KW"/>
</dbReference>
<dbReference type="SUPFAM" id="SSF55124">
    <property type="entry name" value="Nitrite/Sulfite reductase N-terminal domain-like"/>
    <property type="match status" value="2"/>
</dbReference>
<reference evidence="9 10" key="1">
    <citation type="submission" date="2019-07" db="EMBL/GenBank/DDBJ databases">
        <title>The pathways for chlorine oxyanion respiration interact through the shared metabolite chlorate.</title>
        <authorList>
            <person name="Barnum T.P."/>
            <person name="Cheng Y."/>
            <person name="Hill K.A."/>
            <person name="Lucas L.N."/>
            <person name="Carlson H.K."/>
            <person name="Coates J.D."/>
        </authorList>
    </citation>
    <scope>NUCLEOTIDE SEQUENCE [LARGE SCALE GENOMIC DNA]</scope>
    <source>
        <strain evidence="9">BK-3</strain>
    </source>
</reference>
<keyword evidence="6" id="KW-0411">Iron-sulfur</keyword>
<dbReference type="PANTHER" id="PTHR32439">
    <property type="entry name" value="FERREDOXIN--NITRITE REDUCTASE, CHLOROPLASTIC"/>
    <property type="match status" value="1"/>
</dbReference>
<dbReference type="Gene3D" id="3.30.413.10">
    <property type="entry name" value="Sulfite Reductase Hemoprotein, domain 1"/>
    <property type="match status" value="2"/>
</dbReference>
<dbReference type="Gene3D" id="3.90.480.10">
    <property type="entry name" value="Sulfite Reductase Hemoprotein,Domain 2"/>
    <property type="match status" value="1"/>
</dbReference>
<gene>
    <name evidence="9" type="ORF">FHK82_16270</name>
</gene>
<evidence type="ECO:0000256" key="2">
    <source>
        <dbReference type="ARBA" id="ARBA00022617"/>
    </source>
</evidence>
<dbReference type="PANTHER" id="PTHR32439:SF9">
    <property type="entry name" value="BLR3264 PROTEIN"/>
    <property type="match status" value="1"/>
</dbReference>
<feature type="domain" description="Nitrite/Sulfite reductase ferredoxin-like" evidence="8">
    <location>
        <begin position="308"/>
        <end position="372"/>
    </location>
</feature>
<evidence type="ECO:0000256" key="6">
    <source>
        <dbReference type="ARBA" id="ARBA00023014"/>
    </source>
</evidence>
<comment type="caution">
    <text evidence="9">The sequence shown here is derived from an EMBL/GenBank/DDBJ whole genome shotgun (WGS) entry which is preliminary data.</text>
</comment>
<keyword evidence="4" id="KW-0560">Oxidoreductase</keyword>
<dbReference type="Pfam" id="PF01077">
    <property type="entry name" value="NIR_SIR"/>
    <property type="match status" value="1"/>
</dbReference>
<evidence type="ECO:0000256" key="1">
    <source>
        <dbReference type="ARBA" id="ARBA00022485"/>
    </source>
</evidence>
<dbReference type="GO" id="GO:0046872">
    <property type="term" value="F:metal ion binding"/>
    <property type="evidence" value="ECO:0007669"/>
    <property type="project" value="UniProtKB-KW"/>
</dbReference>
<organism evidence="9 10">
    <name type="scientific">Sedimenticola thiotaurini</name>
    <dbReference type="NCBI Taxonomy" id="1543721"/>
    <lineage>
        <taxon>Bacteria</taxon>
        <taxon>Pseudomonadati</taxon>
        <taxon>Pseudomonadota</taxon>
        <taxon>Gammaproteobacteria</taxon>
        <taxon>Chromatiales</taxon>
        <taxon>Sedimenticolaceae</taxon>
        <taxon>Sedimenticola</taxon>
    </lineage>
</organism>
<evidence type="ECO:0000259" key="8">
    <source>
        <dbReference type="Pfam" id="PF03460"/>
    </source>
</evidence>
<keyword evidence="3" id="KW-0479">Metal-binding</keyword>
<dbReference type="EMBL" id="VMRY01000101">
    <property type="protein sequence ID" value="TVT50647.1"/>
    <property type="molecule type" value="Genomic_DNA"/>
</dbReference>
<protein>
    <submittedName>
        <fullName evidence="9">Nitrite/sulfite reductase</fullName>
    </submittedName>
</protein>
<keyword evidence="2" id="KW-0349">Heme</keyword>
<dbReference type="GO" id="GO:0051539">
    <property type="term" value="F:4 iron, 4 sulfur cluster binding"/>
    <property type="evidence" value="ECO:0007669"/>
    <property type="project" value="UniProtKB-KW"/>
</dbReference>
<sequence length="686" mass="74516">MTNALNSLIDSKDFDDYDQHLQNFLQGSLDPHRFVAIRLNLGIYAQRQDGMCMVRAKLPGGRMTPNQLLGFAEAAEKHSGTDSVHITTRQDIQFHFVPLEKTPALQRTLGKYGIATREAGGNTVRNITGCSLSGACPAEHVDINAYIDLTANYFIRHPLTASMPRKFKISFSGCESDCANGLVHDLGVIATRKEGRPGFRLLAGGGLGGKPKEAILLESFIDEDQLIPAIEAVLSVHDKYSDRKRKMRSRIKFLLDKFGVEGFIEKYRIEYVRTSNAYSVEGRPTAEWRERKVDGSQIKTTLRAPTAQHQGDLNIVPVSIPDGRLTIQTLRGLADLLLAEGLHDVRTTLDQNLSIFNVPTDRLGSLTVALKALGLKLPRCGDLVVSCPGTATCPLGITASRQMAPRLSGGVGDLSVRVNGCQNGCANATISDIGLYGKGRRHHGRLVPSYTLQLGGDGSEGGSIGITGPDIPAVRVPSAVSLLHDSYFADRQESESFRDWVKREGREYFDELLSHLSTVGTMELAFLTRDHGDSSVFKVESLGVGECAGAQAAPADKLLLDARYESDLSIAFAAKNKQADGGESLENQLNYSGQALLEIAGLDGSLKGEEQLLPALRNAYPGFPTELNQLEQLFADLRDFQNTLDELQLPALITAAKVITAWAESLVTEHNKRPPAAEVPRSGTDG</sequence>
<evidence type="ECO:0000256" key="3">
    <source>
        <dbReference type="ARBA" id="ARBA00022723"/>
    </source>
</evidence>
<dbReference type="InterPro" id="IPR005117">
    <property type="entry name" value="NiRdtase/SiRdtase_haem-b_fer"/>
</dbReference>
<dbReference type="Pfam" id="PF03460">
    <property type="entry name" value="NIR_SIR_ferr"/>
    <property type="match status" value="2"/>
</dbReference>
<dbReference type="Proteomes" id="UP000317355">
    <property type="component" value="Unassembled WGS sequence"/>
</dbReference>
<dbReference type="SUPFAM" id="SSF56014">
    <property type="entry name" value="Nitrite and sulphite reductase 4Fe-4S domain-like"/>
    <property type="match status" value="2"/>
</dbReference>
<accession>A0A558CPH2</accession>
<evidence type="ECO:0000259" key="7">
    <source>
        <dbReference type="Pfam" id="PF01077"/>
    </source>
</evidence>
<feature type="domain" description="Nitrite/Sulfite reductase ferredoxin-like" evidence="8">
    <location>
        <begin position="44"/>
        <end position="111"/>
    </location>
</feature>
<dbReference type="PROSITE" id="PS00365">
    <property type="entry name" value="NIR_SIR"/>
    <property type="match status" value="2"/>
</dbReference>
<keyword evidence="5" id="KW-0408">Iron</keyword>
<evidence type="ECO:0000313" key="9">
    <source>
        <dbReference type="EMBL" id="TVT50647.1"/>
    </source>
</evidence>
<dbReference type="InterPro" id="IPR051329">
    <property type="entry name" value="NIR_SIR_4Fe-4S"/>
</dbReference>
<dbReference type="InterPro" id="IPR036136">
    <property type="entry name" value="Nit/Sulf_reduc_fer-like_dom_sf"/>
</dbReference>
<name>A0A558CPH2_9GAMM</name>
<dbReference type="GO" id="GO:0020037">
    <property type="term" value="F:heme binding"/>
    <property type="evidence" value="ECO:0007669"/>
    <property type="project" value="InterPro"/>
</dbReference>
<evidence type="ECO:0000256" key="4">
    <source>
        <dbReference type="ARBA" id="ARBA00023002"/>
    </source>
</evidence>
<keyword evidence="1" id="KW-0004">4Fe-4S</keyword>
<dbReference type="InterPro" id="IPR045854">
    <property type="entry name" value="NO2/SO3_Rdtase_4Fe4S_sf"/>
</dbReference>
<evidence type="ECO:0000256" key="5">
    <source>
        <dbReference type="ARBA" id="ARBA00023004"/>
    </source>
</evidence>